<feature type="compositionally biased region" description="Basic and acidic residues" evidence="4">
    <location>
        <begin position="1"/>
        <end position="11"/>
    </location>
</feature>
<dbReference type="InterPro" id="IPR008266">
    <property type="entry name" value="Tyr_kinase_AS"/>
</dbReference>
<feature type="region of interest" description="Disordered" evidence="4">
    <location>
        <begin position="274"/>
        <end position="305"/>
    </location>
</feature>
<dbReference type="InterPro" id="IPR052293">
    <property type="entry name" value="SRRP"/>
</dbReference>
<feature type="compositionally biased region" description="Polar residues" evidence="4">
    <location>
        <begin position="528"/>
        <end position="568"/>
    </location>
</feature>
<sequence>MDDFESLRKQLQEAQARALKEQHQREEEQRLRKAAEDHALKEQRQREEEQRLRKAAEDHALEEQRQRKEEQRQRKEEQRQHKEEQRQRKEEQRQRKEEQRLRKAAEDRALKEQHQREEEQRLRKAAEDRASAMDPLPLRQYLEICHSLRIALTVVTDPASVTQGAATNPTGRFYPRRIIPWTAFAREQEKVWDQLASSPSFSSRAAFPSQHQMDGMRSRLRPVSSEAGLRYIERDVVELAIENLVDATCNDAILKGHLGLTGTVRFESHTNLGATSDSLSTSMEQGSGPTSKQTNRRQAQKVQGKGNRADQFCIYQASNNRYKPVVAIEYKPPHKLTREEITTGLVSEIQPDRDVINQEGDGFEFAARRLTTAVITQLFSYMIGKKIQYGYVCTGEAYIFLHISDDPSCVYYSICIPSLDVQDEDETRLHRTAVAQIFAFVLHAIQSPPLSQAWHEATAKLEKWAVEFDHVLRDIPETDRKPRRVTPFKVPRWKGFVPSPIRTRAQCLPPQDKTPYPRGGGKDDDANGSCQPASNPAASRGRSLTTSANIGSSKKQEHSGNSGSQEGINNRPKILDRPYCTHECLRGLAVGGEMDESCPNFTKHGDEHITIDAFLIWSQHQLATDRGCDADCAPLYLSGARGSLFKFCLSSHGYTLVAKGVEYMDAEPLRYEKKVYDHVRDLQGRVVPVCLGIVDLIKPYYYDCGVYKHFLFLSYGGESVSRGLGEVNAGAVDEILMALGRLHQYGVLHRDVAPRNVLYDKLTGRCMIVDLMVSEIRTRKPLGSVYPSGQNQKKKTALRLRKEDKDVFAAEMQMLRWNLY</sequence>
<organism evidence="5 6">
    <name type="scientific">Dactylonectria macrodidyma</name>
    <dbReference type="NCBI Taxonomy" id="307937"/>
    <lineage>
        <taxon>Eukaryota</taxon>
        <taxon>Fungi</taxon>
        <taxon>Dikarya</taxon>
        <taxon>Ascomycota</taxon>
        <taxon>Pezizomycotina</taxon>
        <taxon>Sordariomycetes</taxon>
        <taxon>Hypocreomycetidae</taxon>
        <taxon>Hypocreales</taxon>
        <taxon>Nectriaceae</taxon>
        <taxon>Dactylonectria</taxon>
    </lineage>
</organism>
<evidence type="ECO:0000256" key="2">
    <source>
        <dbReference type="ARBA" id="ARBA00047899"/>
    </source>
</evidence>
<comment type="catalytic activity">
    <reaction evidence="3">
        <text>L-seryl-[protein] + ATP = O-phospho-L-seryl-[protein] + ADP + H(+)</text>
        <dbReference type="Rhea" id="RHEA:17989"/>
        <dbReference type="Rhea" id="RHEA-COMP:9863"/>
        <dbReference type="Rhea" id="RHEA-COMP:11604"/>
        <dbReference type="ChEBI" id="CHEBI:15378"/>
        <dbReference type="ChEBI" id="CHEBI:29999"/>
        <dbReference type="ChEBI" id="CHEBI:30616"/>
        <dbReference type="ChEBI" id="CHEBI:83421"/>
        <dbReference type="ChEBI" id="CHEBI:456216"/>
        <dbReference type="EC" id="2.7.11.1"/>
    </reaction>
</comment>
<feature type="region of interest" description="Disordered" evidence="4">
    <location>
        <begin position="501"/>
        <end position="572"/>
    </location>
</feature>
<comment type="caution">
    <text evidence="5">The sequence shown here is derived from an EMBL/GenBank/DDBJ whole genome shotgun (WGS) entry which is preliminary data.</text>
</comment>
<dbReference type="Proteomes" id="UP000738349">
    <property type="component" value="Unassembled WGS sequence"/>
</dbReference>
<dbReference type="EC" id="2.7.11.1" evidence="1"/>
<dbReference type="SUPFAM" id="SSF56112">
    <property type="entry name" value="Protein kinase-like (PK-like)"/>
    <property type="match status" value="1"/>
</dbReference>
<gene>
    <name evidence="5" type="ORF">EDB81DRAFT_37339</name>
</gene>
<dbReference type="InterPro" id="IPR011009">
    <property type="entry name" value="Kinase-like_dom_sf"/>
</dbReference>
<dbReference type="Gene3D" id="1.10.510.10">
    <property type="entry name" value="Transferase(Phosphotransferase) domain 1"/>
    <property type="match status" value="1"/>
</dbReference>
<accession>A0A9P9FUC9</accession>
<evidence type="ECO:0000313" key="6">
    <source>
        <dbReference type="Proteomes" id="UP000738349"/>
    </source>
</evidence>
<feature type="region of interest" description="Disordered" evidence="4">
    <location>
        <begin position="1"/>
        <end position="128"/>
    </location>
</feature>
<evidence type="ECO:0000313" key="5">
    <source>
        <dbReference type="EMBL" id="KAH7176404.1"/>
    </source>
</evidence>
<evidence type="ECO:0000256" key="1">
    <source>
        <dbReference type="ARBA" id="ARBA00012513"/>
    </source>
</evidence>
<reference evidence="5" key="1">
    <citation type="journal article" date="2021" name="Nat. Commun.">
        <title>Genetic determinants of endophytism in the Arabidopsis root mycobiome.</title>
        <authorList>
            <person name="Mesny F."/>
            <person name="Miyauchi S."/>
            <person name="Thiergart T."/>
            <person name="Pickel B."/>
            <person name="Atanasova L."/>
            <person name="Karlsson M."/>
            <person name="Huettel B."/>
            <person name="Barry K.W."/>
            <person name="Haridas S."/>
            <person name="Chen C."/>
            <person name="Bauer D."/>
            <person name="Andreopoulos W."/>
            <person name="Pangilinan J."/>
            <person name="LaButti K."/>
            <person name="Riley R."/>
            <person name="Lipzen A."/>
            <person name="Clum A."/>
            <person name="Drula E."/>
            <person name="Henrissat B."/>
            <person name="Kohler A."/>
            <person name="Grigoriev I.V."/>
            <person name="Martin F.M."/>
            <person name="Hacquard S."/>
        </authorList>
    </citation>
    <scope>NUCLEOTIDE SEQUENCE</scope>
    <source>
        <strain evidence="5">MPI-CAGE-AT-0147</strain>
    </source>
</reference>
<feature type="compositionally biased region" description="Basic and acidic residues" evidence="4">
    <location>
        <begin position="18"/>
        <end position="128"/>
    </location>
</feature>
<dbReference type="PANTHER" id="PTHR12239">
    <property type="entry name" value="PROTEIN CBG20215-RELATED"/>
    <property type="match status" value="1"/>
</dbReference>
<dbReference type="AlphaFoldDB" id="A0A9P9FUC9"/>
<dbReference type="PANTHER" id="PTHR12239:SF41">
    <property type="entry name" value="MEMBRANE ASSOCIATED PROTEIN, PUTATIVE-RELATED"/>
    <property type="match status" value="1"/>
</dbReference>
<evidence type="ECO:0000256" key="4">
    <source>
        <dbReference type="SAM" id="MobiDB-lite"/>
    </source>
</evidence>
<proteinExistence type="predicted"/>
<protein>
    <recommendedName>
        <fullName evidence="1">non-specific serine/threonine protein kinase</fullName>
        <ecNumber evidence="1">2.7.11.1</ecNumber>
    </recommendedName>
</protein>
<dbReference type="OrthoDB" id="2156052at2759"/>
<dbReference type="GO" id="GO:0004674">
    <property type="term" value="F:protein serine/threonine kinase activity"/>
    <property type="evidence" value="ECO:0007669"/>
    <property type="project" value="UniProtKB-EC"/>
</dbReference>
<comment type="catalytic activity">
    <reaction evidence="2">
        <text>L-threonyl-[protein] + ATP = O-phospho-L-threonyl-[protein] + ADP + H(+)</text>
        <dbReference type="Rhea" id="RHEA:46608"/>
        <dbReference type="Rhea" id="RHEA-COMP:11060"/>
        <dbReference type="Rhea" id="RHEA-COMP:11605"/>
        <dbReference type="ChEBI" id="CHEBI:15378"/>
        <dbReference type="ChEBI" id="CHEBI:30013"/>
        <dbReference type="ChEBI" id="CHEBI:30616"/>
        <dbReference type="ChEBI" id="CHEBI:61977"/>
        <dbReference type="ChEBI" id="CHEBI:456216"/>
        <dbReference type="EC" id="2.7.11.1"/>
    </reaction>
</comment>
<keyword evidence="6" id="KW-1185">Reference proteome</keyword>
<name>A0A9P9FUC9_9HYPO</name>
<evidence type="ECO:0000256" key="3">
    <source>
        <dbReference type="ARBA" id="ARBA00048679"/>
    </source>
</evidence>
<feature type="compositionally biased region" description="Polar residues" evidence="4">
    <location>
        <begin position="274"/>
        <end position="293"/>
    </location>
</feature>
<dbReference type="EMBL" id="JAGMUV010000001">
    <property type="protein sequence ID" value="KAH7176404.1"/>
    <property type="molecule type" value="Genomic_DNA"/>
</dbReference>
<dbReference type="PROSITE" id="PS00109">
    <property type="entry name" value="PROTEIN_KINASE_TYR"/>
    <property type="match status" value="1"/>
</dbReference>